<dbReference type="RefSeq" id="WP_267644973.1">
    <property type="nucleotide sequence ID" value="NZ_JANHGR010000001.1"/>
</dbReference>
<evidence type="ECO:0008006" key="3">
    <source>
        <dbReference type="Google" id="ProtNLM"/>
    </source>
</evidence>
<gene>
    <name evidence="1" type="ORF">ACFSAU_15340</name>
</gene>
<comment type="caution">
    <text evidence="1">The sequence shown here is derived from an EMBL/GenBank/DDBJ whole genome shotgun (WGS) entry which is preliminary data.</text>
</comment>
<dbReference type="PROSITE" id="PS51318">
    <property type="entry name" value="TAT"/>
    <property type="match status" value="1"/>
</dbReference>
<name>A0ABD6BVY3_9EURY</name>
<dbReference type="AlphaFoldDB" id="A0ABD6BVY3"/>
<dbReference type="Proteomes" id="UP001597139">
    <property type="component" value="Unassembled WGS sequence"/>
</dbReference>
<sequence>MSEKPFSRRSFVKTVGAAVSVAAGGAFAVDRASAASEWQSVESPTSKTLYGVSNTTRGPHAVGSTGDIVARRSNGNWEKVVDVGPAARSNSLRTMAVTDDYKRIWFAGGSGALGCYDVEEGLKYNYSAPNGMTSTWEGISVTGDQGSERVQVFNGSGEVIIGTYDDQNCMVFGSPNKPGGGSRVPAVDFREKATSVGHAVDTSSQVYESRDGGETWENVGIPNSQVGHYDVISYIDSNDQEFVYVASDGGYLYRMNCDCNTWTPIGLGTKRLSCVTHDMNDNLLVSGSSSTIYEKLDDQEWNSVESPVQADFYEAAYGRTTYPDGTETPDVIVGSSGTIIERPPEA</sequence>
<dbReference type="InterPro" id="IPR006311">
    <property type="entry name" value="TAT_signal"/>
</dbReference>
<dbReference type="InterPro" id="IPR015943">
    <property type="entry name" value="WD40/YVTN_repeat-like_dom_sf"/>
</dbReference>
<proteinExistence type="predicted"/>
<reference evidence="1 2" key="1">
    <citation type="journal article" date="2019" name="Int. J. Syst. Evol. Microbiol.">
        <title>The Global Catalogue of Microorganisms (GCM) 10K type strain sequencing project: providing services to taxonomists for standard genome sequencing and annotation.</title>
        <authorList>
            <consortium name="The Broad Institute Genomics Platform"/>
            <consortium name="The Broad Institute Genome Sequencing Center for Infectious Disease"/>
            <person name="Wu L."/>
            <person name="Ma J."/>
        </authorList>
    </citation>
    <scope>NUCLEOTIDE SEQUENCE [LARGE SCALE GENOMIC DNA]</scope>
    <source>
        <strain evidence="1 2">CGMCC 1.12859</strain>
    </source>
</reference>
<dbReference type="SUPFAM" id="SSF110296">
    <property type="entry name" value="Oligoxyloglucan reducing end-specific cellobiohydrolase"/>
    <property type="match status" value="1"/>
</dbReference>
<dbReference type="Gene3D" id="2.130.10.10">
    <property type="entry name" value="YVTN repeat-like/Quinoprotein amine dehydrogenase"/>
    <property type="match status" value="1"/>
</dbReference>
<dbReference type="EMBL" id="JBHUCZ010000022">
    <property type="protein sequence ID" value="MFD1568868.1"/>
    <property type="molecule type" value="Genomic_DNA"/>
</dbReference>
<keyword evidence="2" id="KW-1185">Reference proteome</keyword>
<evidence type="ECO:0000313" key="2">
    <source>
        <dbReference type="Proteomes" id="UP001597139"/>
    </source>
</evidence>
<evidence type="ECO:0000313" key="1">
    <source>
        <dbReference type="EMBL" id="MFD1568868.1"/>
    </source>
</evidence>
<accession>A0ABD6BVY3</accession>
<organism evidence="1 2">
    <name type="scientific">Halolamina litorea</name>
    <dbReference type="NCBI Taxonomy" id="1515593"/>
    <lineage>
        <taxon>Archaea</taxon>
        <taxon>Methanobacteriati</taxon>
        <taxon>Methanobacteriota</taxon>
        <taxon>Stenosarchaea group</taxon>
        <taxon>Halobacteria</taxon>
        <taxon>Halobacteriales</taxon>
        <taxon>Haloferacaceae</taxon>
    </lineage>
</organism>
<protein>
    <recommendedName>
        <fullName evidence="3">Tat (Twin-arginine translocation) pathway signal sequence</fullName>
    </recommendedName>
</protein>